<name>A0A9Q8T684_9PEZI</name>
<keyword evidence="5" id="KW-0053">Apoptosis</keyword>
<dbReference type="Pfam" id="PF13365">
    <property type="entry name" value="Trypsin_2"/>
    <property type="match status" value="1"/>
</dbReference>
<evidence type="ECO:0000256" key="1">
    <source>
        <dbReference type="ARBA" id="ARBA00002558"/>
    </source>
</evidence>
<feature type="compositionally biased region" description="Acidic residues" evidence="7">
    <location>
        <begin position="794"/>
        <end position="805"/>
    </location>
</feature>
<dbReference type="PRINTS" id="PR00834">
    <property type="entry name" value="PROTEASES2C"/>
</dbReference>
<feature type="transmembrane region" description="Helical" evidence="8">
    <location>
        <begin position="1822"/>
        <end position="1842"/>
    </location>
</feature>
<evidence type="ECO:0000256" key="5">
    <source>
        <dbReference type="ARBA" id="ARBA00022703"/>
    </source>
</evidence>
<keyword evidence="11" id="KW-1185">Reference proteome</keyword>
<dbReference type="SUPFAM" id="SSF50494">
    <property type="entry name" value="Trypsin-like serine proteases"/>
    <property type="match status" value="2"/>
</dbReference>
<dbReference type="InterPro" id="IPR036034">
    <property type="entry name" value="PDZ_sf"/>
</dbReference>
<feature type="compositionally biased region" description="Polar residues" evidence="7">
    <location>
        <begin position="697"/>
        <end position="706"/>
    </location>
</feature>
<organism evidence="10 11">
    <name type="scientific">Colletotrichum lupini</name>
    <dbReference type="NCBI Taxonomy" id="145971"/>
    <lineage>
        <taxon>Eukaryota</taxon>
        <taxon>Fungi</taxon>
        <taxon>Dikarya</taxon>
        <taxon>Ascomycota</taxon>
        <taxon>Pezizomycotina</taxon>
        <taxon>Sordariomycetes</taxon>
        <taxon>Hypocreomycetidae</taxon>
        <taxon>Glomerellales</taxon>
        <taxon>Glomerellaceae</taxon>
        <taxon>Colletotrichum</taxon>
        <taxon>Colletotrichum acutatum species complex</taxon>
    </lineage>
</organism>
<dbReference type="RefSeq" id="XP_049151176.1">
    <property type="nucleotide sequence ID" value="XM_049294030.1"/>
</dbReference>
<keyword evidence="8" id="KW-1133">Transmembrane helix</keyword>
<dbReference type="Proteomes" id="UP000830671">
    <property type="component" value="Chromosome 8"/>
</dbReference>
<feature type="region of interest" description="Disordered" evidence="7">
    <location>
        <begin position="695"/>
        <end position="805"/>
    </location>
</feature>
<evidence type="ECO:0000256" key="7">
    <source>
        <dbReference type="SAM" id="MobiDB-lite"/>
    </source>
</evidence>
<dbReference type="GO" id="GO:0006508">
    <property type="term" value="P:proteolysis"/>
    <property type="evidence" value="ECO:0007669"/>
    <property type="project" value="InterPro"/>
</dbReference>
<sequence>MAKTLGTRKEAVTLPPLRPPKPTLKSSFRKGPQHFANNMCWHQYGHNMGILLKHLTCNMFTLIACFWFVEGGKVCLPPENQIELFEEGDALNLSPSFLPDLHCQRPASFPSTSHIKPGSSTLSLYPSHFLTLTLLFTLTLVIIEPQLHSEAAKTSSSITVFTTSEQYTFTTQIFYLSHSISFRYHHHPLAPSSTSHHHFHFRRYLRIFHLFREEYHRSNMADTKSINGSEAAPAAGRVGAWTDAERFQLVLRVLATVLPDGKGVDWKNVNMEGRTLKALQGQWTAIIAQMREINTGENGEAAAPKQKTPRKTAVKKKAVAASEDSEEANGDQERSEETKPVTPKKRAAATNADGTPKKRRTPGKKAAQVKAEAEEAQENEDEAKVEGSETQVETKDEKDGEHRLTLHGCGGQNVRLIALAFTYVPGVAQVIRNQKGYSSLSYLDSLAVPISGNQERKDSLESDVAGSRWRQMIVRIGRQYQATWWAVMKPRNRARQSINRLSNESGRRTWTPIQAWSSVVGGVLRESMIHSVPSRPAGQAPHSLTSAVKSVKVNFARPGDLTWVTPISDRSCLFAIVPHLKFSTTNDVGKSRDSQLPAVHLTKALFIFVSTAEGCHPFLPPSLDSRWMRSVFTGGRGTCLSLASTPAVLARRPWTASTTTVTTTATTTFTLTSPQLFRRQLELLPFAQRGYSRIARASSSRDTGYKTTRRTIGAQTRRPFSAAVEPDPLSAQQQSELPSTQTTTIETANMNGNSASPRSKRKAPTSPEGLRPHKQHRALNGKLSAGDNTPEVERVEELEEESEFEDAARLNGMFPMTQEPEAWQKTIENVVSNVVSIRFCQTCSFDTDAALTSEATGFVVDAQKGYILTNRHVVGSGPFWGYVVFDNHEEVDAYPVYRDPVHDFGILRFDPKAVKYMKLNALVLRPDLAKVGVEIRVVGNDAGEKLSILSGFISRLDRNAPEYGEGYSDFNTCYYQANAAASGGSSGSPVVNVDGFAVALQAGGRSDGASTDYFLPLDRPLRALECIRQGKPVTRGDIQCQFLLKPFDECRRLGLTPETEAATRQHFPKDNNMLVAEIVLPKGQSDQKIEEGDILVKVNGERVGQFIRLDDLLDSNVGQTIHLQIQRGGEDIEVDVEVGDLHKITPDRFVSVAGASFHSLSYQQARLYGVACQGVFVCEATGSFRFDNADNGWLIQTVDHKKTPDLETFIEVMKTIPDKSRVVVTYKHLRDLHTLNTTIIYVDRHWSAKMKMAVRNDETGLWDFTDLADPLPPKAPVARSASFIQLENVKHTAIADLVRSFVHVNCTMPVKLDGFPKNRKWGMGLVIDADKGLVVISRAIVPYDLCDVTITIADSIIVEGKVVFLHPLQNYAIVQYDPALVNAPVQSARLSTDNITQGASTNFMGYNRIGKIVHASTTVTEVTAVAIPANSGAPRYRAINVDAITVDTSLSNQCGSGVLVADDGTVQALWLTYLGERSPCSNRDEEYHLGLATPTLLPVVSQIQQGIVPKLRMLSVEFRAIAMAQARVMGVSDEWISKVTEANKTHHQLFMVSKRTFERSEQSSALLEGDILLTLNGKVITKVSELDIMYSHEVLDAVIVRNCEEIHIKAHTVAADDVETDHAISFCGAILHRPHHAVRQQISKLHSEVYVSARTRGSPSYQYGLAPTNFITHVNGKATPDLETFLASVQKIPDNTYFRLKAVTFDSVPWVITMKKNEHYFPTTEWTKDPSESCGWRRKTYEGGKTYDGEGPDGVLDSVLAVTEDAEMVDEPPAPLTIVVIDDDGIVSHSDSTHEIRDRTRAKGLRDSRAWARAKRERARPLFIVIVCLVFWETSGCFHNLVALSNSSRSSRQTVFWLSLVFVVTAICSSRTQKDV</sequence>
<evidence type="ECO:0000256" key="8">
    <source>
        <dbReference type="SAM" id="Phobius"/>
    </source>
</evidence>
<dbReference type="KEGG" id="clup:CLUP02_15106"/>
<dbReference type="PANTHER" id="PTHR46366:SF8">
    <property type="entry name" value="PRO-APOPTOTIC SERINE PROTEASE NMA111"/>
    <property type="match status" value="1"/>
</dbReference>
<keyword evidence="8" id="KW-0812">Transmembrane</keyword>
<accession>A0A9Q8T684</accession>
<comment type="function">
    <text evidence="1">Nuclear serine protease which mediates apoptosis.</text>
</comment>
<dbReference type="GO" id="GO:0004252">
    <property type="term" value="F:serine-type endopeptidase activity"/>
    <property type="evidence" value="ECO:0007669"/>
    <property type="project" value="InterPro"/>
</dbReference>
<gene>
    <name evidence="10" type="ORF">CLUP02_15106</name>
</gene>
<dbReference type="GeneID" id="73349040"/>
<evidence type="ECO:0000313" key="11">
    <source>
        <dbReference type="Proteomes" id="UP000830671"/>
    </source>
</evidence>
<keyword evidence="8" id="KW-0472">Membrane</keyword>
<feature type="domain" description="PDZ-like" evidence="9">
    <location>
        <begin position="1618"/>
        <end position="1695"/>
    </location>
</feature>
<reference evidence="10" key="1">
    <citation type="journal article" date="2021" name="Mol. Plant Microbe Interact.">
        <title>Complete Genome Sequence of the Plant-Pathogenic Fungus Colletotrichum lupini.</title>
        <authorList>
            <person name="Baroncelli R."/>
            <person name="Pensec F."/>
            <person name="Da Lio D."/>
            <person name="Boufleur T."/>
            <person name="Vicente I."/>
            <person name="Sarrocco S."/>
            <person name="Picot A."/>
            <person name="Baraldi E."/>
            <person name="Sukno S."/>
            <person name="Thon M."/>
            <person name="Le Floch G."/>
        </authorList>
    </citation>
    <scope>NUCLEOTIDE SEQUENCE</scope>
    <source>
        <strain evidence="10">IMI 504893</strain>
    </source>
</reference>
<evidence type="ECO:0000256" key="6">
    <source>
        <dbReference type="ARBA" id="ARBA00022737"/>
    </source>
</evidence>
<dbReference type="Gene3D" id="2.40.10.120">
    <property type="match status" value="1"/>
</dbReference>
<keyword evidence="6" id="KW-0677">Repeat</keyword>
<evidence type="ECO:0000256" key="3">
    <source>
        <dbReference type="ARBA" id="ARBA00020338"/>
    </source>
</evidence>
<dbReference type="PANTHER" id="PTHR46366">
    <property type="entry name" value="PRO-APOPTOTIC SERINE PROTEASE NMA111"/>
    <property type="match status" value="1"/>
</dbReference>
<evidence type="ECO:0000256" key="2">
    <source>
        <dbReference type="ARBA" id="ARBA00010541"/>
    </source>
</evidence>
<feature type="compositionally biased region" description="Polar residues" evidence="7">
    <location>
        <begin position="730"/>
        <end position="757"/>
    </location>
</feature>
<dbReference type="Gene3D" id="2.30.42.10">
    <property type="match status" value="1"/>
</dbReference>
<feature type="domain" description="PDZ-like" evidence="9">
    <location>
        <begin position="1143"/>
        <end position="1219"/>
    </location>
</feature>
<comment type="similarity">
    <text evidence="2">Belongs to the peptidase S1C family.</text>
</comment>
<dbReference type="Pfam" id="PF12812">
    <property type="entry name" value="PDZ_1"/>
    <property type="match status" value="2"/>
</dbReference>
<evidence type="ECO:0000256" key="4">
    <source>
        <dbReference type="ARBA" id="ARBA00021524"/>
    </source>
</evidence>
<dbReference type="InterPro" id="IPR009003">
    <property type="entry name" value="Peptidase_S1_PA"/>
</dbReference>
<evidence type="ECO:0000259" key="9">
    <source>
        <dbReference type="Pfam" id="PF12812"/>
    </source>
</evidence>
<protein>
    <recommendedName>
        <fullName evidence="3">Pro-apoptotic serine protease NMA111</fullName>
    </recommendedName>
    <alternativeName>
        <fullName evidence="4">Pro-apoptotic serine protease nma111</fullName>
    </alternativeName>
</protein>
<feature type="region of interest" description="Disordered" evidence="7">
    <location>
        <begin position="297"/>
        <end position="406"/>
    </location>
</feature>
<dbReference type="EMBL" id="CP019480">
    <property type="protein sequence ID" value="UQC89575.1"/>
    <property type="molecule type" value="Genomic_DNA"/>
</dbReference>
<dbReference type="InterPro" id="IPR025926">
    <property type="entry name" value="PDZ-like_dom"/>
</dbReference>
<evidence type="ECO:0000313" key="10">
    <source>
        <dbReference type="EMBL" id="UQC89575.1"/>
    </source>
</evidence>
<dbReference type="CDD" id="cd06786">
    <property type="entry name" value="cpPDZ1_ScNma111-like"/>
    <property type="match status" value="1"/>
</dbReference>
<proteinExistence type="inferred from homology"/>
<feature type="compositionally biased region" description="Basic residues" evidence="7">
    <location>
        <begin position="307"/>
        <end position="318"/>
    </location>
</feature>
<feature type="compositionally biased region" description="Basic and acidic residues" evidence="7">
    <location>
        <begin position="382"/>
        <end position="404"/>
    </location>
</feature>
<dbReference type="GO" id="GO:0006915">
    <property type="term" value="P:apoptotic process"/>
    <property type="evidence" value="ECO:0007669"/>
    <property type="project" value="UniProtKB-KW"/>
</dbReference>
<dbReference type="InterPro" id="IPR001940">
    <property type="entry name" value="Peptidase_S1C"/>
</dbReference>
<dbReference type="CDD" id="cd06719">
    <property type="entry name" value="PDZ2-4_Nma111p-like"/>
    <property type="match status" value="1"/>
</dbReference>
<dbReference type="SUPFAM" id="SSF50156">
    <property type="entry name" value="PDZ domain-like"/>
    <property type="match status" value="2"/>
</dbReference>
<feature type="region of interest" description="Disordered" evidence="7">
    <location>
        <begin position="1"/>
        <end position="26"/>
    </location>
</feature>